<name>S4YB08_SORCE</name>
<dbReference type="Proteomes" id="UP000014803">
    <property type="component" value="Chromosome"/>
</dbReference>
<evidence type="ECO:0000313" key="2">
    <source>
        <dbReference type="Proteomes" id="UP000014803"/>
    </source>
</evidence>
<reference evidence="1 2" key="1">
    <citation type="journal article" date="2013" name="Sci. Rep.">
        <title>Extraordinary expansion of a Sorangium cellulosum genome from an alkaline milieu.</title>
        <authorList>
            <person name="Han K."/>
            <person name="Li Z.F."/>
            <person name="Peng R."/>
            <person name="Zhu L.P."/>
            <person name="Zhou T."/>
            <person name="Wang L.G."/>
            <person name="Li S.G."/>
            <person name="Zhang X.B."/>
            <person name="Hu W."/>
            <person name="Wu Z.H."/>
            <person name="Qin N."/>
            <person name="Li Y.Z."/>
        </authorList>
    </citation>
    <scope>NUCLEOTIDE SEQUENCE [LARGE SCALE GENOMIC DNA]</scope>
    <source>
        <strain evidence="1 2">So0157-2</strain>
    </source>
</reference>
<dbReference type="STRING" id="1254432.SCE1572_47685"/>
<dbReference type="AlphaFoldDB" id="S4YB08"/>
<dbReference type="HOGENOM" id="CLU_2540824_0_0_7"/>
<dbReference type="PATRIC" id="fig|1254432.3.peg.10779"/>
<dbReference type="OrthoDB" id="5517105at2"/>
<sequence length="83" mass="8900">MDSLSVLGLSEGADAEAVQKTVEDALRRLGERLARSPLARAGVRELALERLSLDVLPADELLGARGAERLADELYSALAKELQ</sequence>
<accession>S4YB08</accession>
<evidence type="ECO:0000313" key="1">
    <source>
        <dbReference type="EMBL" id="AGP41505.1"/>
    </source>
</evidence>
<proteinExistence type="predicted"/>
<dbReference type="KEGG" id="scu:SCE1572_47685"/>
<organism evidence="1 2">
    <name type="scientific">Sorangium cellulosum So0157-2</name>
    <dbReference type="NCBI Taxonomy" id="1254432"/>
    <lineage>
        <taxon>Bacteria</taxon>
        <taxon>Pseudomonadati</taxon>
        <taxon>Myxococcota</taxon>
        <taxon>Polyangia</taxon>
        <taxon>Polyangiales</taxon>
        <taxon>Polyangiaceae</taxon>
        <taxon>Sorangium</taxon>
    </lineage>
</organism>
<protein>
    <submittedName>
        <fullName evidence="1">Uncharacterized protein</fullName>
    </submittedName>
</protein>
<dbReference type="RefSeq" id="WP_020741372.1">
    <property type="nucleotide sequence ID" value="NC_021658.1"/>
</dbReference>
<dbReference type="EMBL" id="CP003969">
    <property type="protein sequence ID" value="AGP41505.1"/>
    <property type="molecule type" value="Genomic_DNA"/>
</dbReference>
<gene>
    <name evidence="1" type="ORF">SCE1572_47685</name>
</gene>